<proteinExistence type="predicted"/>
<dbReference type="Proteomes" id="UP000249057">
    <property type="component" value="Unassembled WGS sequence"/>
</dbReference>
<organism evidence="1 2">
    <name type="scientific">Aspergillus brunneoviolaceus CBS 621.78</name>
    <dbReference type="NCBI Taxonomy" id="1450534"/>
    <lineage>
        <taxon>Eukaryota</taxon>
        <taxon>Fungi</taxon>
        <taxon>Dikarya</taxon>
        <taxon>Ascomycota</taxon>
        <taxon>Pezizomycotina</taxon>
        <taxon>Eurotiomycetes</taxon>
        <taxon>Eurotiomycetidae</taxon>
        <taxon>Eurotiales</taxon>
        <taxon>Aspergillaceae</taxon>
        <taxon>Aspergillus</taxon>
        <taxon>Aspergillus subgen. Circumdati</taxon>
    </lineage>
</organism>
<accession>A0ACD1G7D5</accession>
<name>A0ACD1G7D5_9EURO</name>
<protein>
    <submittedName>
        <fullName evidence="1">Uncharacterized protein</fullName>
    </submittedName>
</protein>
<dbReference type="EMBL" id="KZ825347">
    <property type="protein sequence ID" value="RAH45194.1"/>
    <property type="molecule type" value="Genomic_DNA"/>
</dbReference>
<evidence type="ECO:0000313" key="1">
    <source>
        <dbReference type="EMBL" id="RAH45194.1"/>
    </source>
</evidence>
<sequence length="177" mass="19741">MEIATLISKSAGGIHRREVCYSARLHGENGVFGSDCRLDDADSCADIYLAFESPPLFTANGSVLPWCHFHLEQESFLFFGRRPSFLINSTVAAWRRKQSDNDDDDDDDDDEMPYASGLSDGDHGGNNILLTLLVQSDHSLARTRASVSRFWRSLLSSGILPLQMSFRTLEKRLDAVP</sequence>
<evidence type="ECO:0000313" key="2">
    <source>
        <dbReference type="Proteomes" id="UP000249057"/>
    </source>
</evidence>
<gene>
    <name evidence="1" type="ORF">BO95DRAFT_464263</name>
</gene>
<reference evidence="1" key="1">
    <citation type="submission" date="2018-02" db="EMBL/GenBank/DDBJ databases">
        <title>The genomes of Aspergillus section Nigri reveals drivers in fungal speciation.</title>
        <authorList>
            <consortium name="DOE Joint Genome Institute"/>
            <person name="Vesth T.C."/>
            <person name="Nybo J."/>
            <person name="Theobald S."/>
            <person name="Brandl J."/>
            <person name="Frisvad J.C."/>
            <person name="Nielsen K.F."/>
            <person name="Lyhne E.K."/>
            <person name="Kogle M.E."/>
            <person name="Kuo A."/>
            <person name="Riley R."/>
            <person name="Clum A."/>
            <person name="Nolan M."/>
            <person name="Lipzen A."/>
            <person name="Salamov A."/>
            <person name="Henrissat B."/>
            <person name="Wiebenga A."/>
            <person name="De vries R.P."/>
            <person name="Grigoriev I.V."/>
            <person name="Mortensen U.H."/>
            <person name="Andersen M.R."/>
            <person name="Baker S.E."/>
        </authorList>
    </citation>
    <scope>NUCLEOTIDE SEQUENCE</scope>
    <source>
        <strain evidence="1">CBS 621.78</strain>
    </source>
</reference>
<keyword evidence="2" id="KW-1185">Reference proteome</keyword>